<keyword evidence="9" id="KW-1185">Reference proteome</keyword>
<dbReference type="InterPro" id="IPR050377">
    <property type="entry name" value="Radical_SAM_PqqE_MftC-like"/>
</dbReference>
<evidence type="ECO:0000256" key="6">
    <source>
        <dbReference type="ARBA" id="ARBA00023014"/>
    </source>
</evidence>
<dbReference type="InterPro" id="IPR017200">
    <property type="entry name" value="PqqE-like"/>
</dbReference>
<feature type="domain" description="Radical SAM core" evidence="7">
    <location>
        <begin position="5"/>
        <end position="219"/>
    </location>
</feature>
<dbReference type="InterPro" id="IPR013785">
    <property type="entry name" value="Aldolase_TIM"/>
</dbReference>
<evidence type="ECO:0000256" key="3">
    <source>
        <dbReference type="ARBA" id="ARBA00022691"/>
    </source>
</evidence>
<dbReference type="Proteomes" id="UP000593892">
    <property type="component" value="Chromosome"/>
</dbReference>
<dbReference type="GO" id="GO:0051539">
    <property type="term" value="F:4 iron, 4 sulfur cluster binding"/>
    <property type="evidence" value="ECO:0007669"/>
    <property type="project" value="UniProtKB-KW"/>
</dbReference>
<dbReference type="InterPro" id="IPR058240">
    <property type="entry name" value="rSAM_sf"/>
</dbReference>
<keyword evidence="5" id="KW-0408">Iron</keyword>
<dbReference type="InterPro" id="IPR007197">
    <property type="entry name" value="rSAM"/>
</dbReference>
<keyword evidence="2" id="KW-0004">4Fe-4S</keyword>
<dbReference type="PANTHER" id="PTHR11228">
    <property type="entry name" value="RADICAL SAM DOMAIN PROTEIN"/>
    <property type="match status" value="1"/>
</dbReference>
<dbReference type="AlphaFoldDB" id="A0A7S7NXA2"/>
<evidence type="ECO:0000313" key="9">
    <source>
        <dbReference type="Proteomes" id="UP000593892"/>
    </source>
</evidence>
<protein>
    <submittedName>
        <fullName evidence="8">TIGR04053 family radical SAM/SPASM domain-containing protein</fullName>
    </submittedName>
</protein>
<dbReference type="PANTHER" id="PTHR11228:SF34">
    <property type="entry name" value="TUNGSTEN-CONTAINING ALDEHYDE FERREDOXIN OXIDOREDUCTASE COFACTOR MODIFYING PROTEIN"/>
    <property type="match status" value="1"/>
</dbReference>
<dbReference type="SFLD" id="SFLDS00029">
    <property type="entry name" value="Radical_SAM"/>
    <property type="match status" value="1"/>
</dbReference>
<comment type="cofactor">
    <cofactor evidence="1">
        <name>[4Fe-4S] cluster</name>
        <dbReference type="ChEBI" id="CHEBI:49883"/>
    </cofactor>
</comment>
<evidence type="ECO:0000256" key="4">
    <source>
        <dbReference type="ARBA" id="ARBA00022723"/>
    </source>
</evidence>
<sequence>MRDFSQAPFLVIWEVTQACDLACKHCRASARPDRDPGELSLEEARATLRQIKDFGDPLLVFTGGDPLKRPDLFELLRESVALGLRTTVTPSATPLLTEDAVSRIQDCGVSRMAVSLDGADAAAHDSFRQVAGSYDRTMAALRHAARIGLETQINTTVTRHNMGSLDRIAQVVGEEKARLWSVFFLVVTGRASLADDLTAEEYEQVFEYLYQTSLTASFDIKTTEAQHYRRYVAQRRKAQGGGAGPRMAGAPAGIIQRQAGINDGKGFLFISHTGEIFPSGFLEVSAGNVRRTPLQQAYCDSGLFRVLRNSDALVGKCGGCEYRNLCGGSRSRAFALTGDYLESDPRCSYVPASAA</sequence>
<evidence type="ECO:0000259" key="7">
    <source>
        <dbReference type="PROSITE" id="PS51918"/>
    </source>
</evidence>
<dbReference type="SFLD" id="SFLDG01386">
    <property type="entry name" value="main_SPASM_domain-containing"/>
    <property type="match status" value="1"/>
</dbReference>
<evidence type="ECO:0000256" key="5">
    <source>
        <dbReference type="ARBA" id="ARBA00023004"/>
    </source>
</evidence>
<keyword evidence="4" id="KW-0479">Metal-binding</keyword>
<dbReference type="GO" id="GO:0046872">
    <property type="term" value="F:metal ion binding"/>
    <property type="evidence" value="ECO:0007669"/>
    <property type="project" value="UniProtKB-KW"/>
</dbReference>
<dbReference type="Pfam" id="PF04055">
    <property type="entry name" value="Radical_SAM"/>
    <property type="match status" value="1"/>
</dbReference>
<dbReference type="GO" id="GO:0003824">
    <property type="term" value="F:catalytic activity"/>
    <property type="evidence" value="ECO:0007669"/>
    <property type="project" value="InterPro"/>
</dbReference>
<dbReference type="NCBIfam" id="TIGR04053">
    <property type="entry name" value="TIGR04053 family radical SAM/SPASM domain-containing protein"/>
    <property type="match status" value="1"/>
</dbReference>
<reference evidence="8 9" key="1">
    <citation type="submission" date="2020-10" db="EMBL/GenBank/DDBJ databases">
        <title>Complete genome sequence of Paludibaculum fermentans P105T, a facultatively anaerobic acidobacterium capable of dissimilatory Fe(III) reduction.</title>
        <authorList>
            <person name="Dedysh S.N."/>
            <person name="Beletsky A.V."/>
            <person name="Kulichevskaya I.S."/>
            <person name="Mardanov A.V."/>
            <person name="Ravin N.V."/>
        </authorList>
    </citation>
    <scope>NUCLEOTIDE SEQUENCE [LARGE SCALE GENOMIC DNA]</scope>
    <source>
        <strain evidence="8 9">P105</strain>
    </source>
</reference>
<dbReference type="SFLD" id="SFLDG01067">
    <property type="entry name" value="SPASM/twitch_domain_containing"/>
    <property type="match status" value="1"/>
</dbReference>
<dbReference type="Gene3D" id="3.20.20.70">
    <property type="entry name" value="Aldolase class I"/>
    <property type="match status" value="1"/>
</dbReference>
<evidence type="ECO:0000313" key="8">
    <source>
        <dbReference type="EMBL" id="QOY91503.1"/>
    </source>
</evidence>
<dbReference type="EMBL" id="CP063849">
    <property type="protein sequence ID" value="QOY91503.1"/>
    <property type="molecule type" value="Genomic_DNA"/>
</dbReference>
<dbReference type="CDD" id="cd21123">
    <property type="entry name" value="SPASM_MftC-like"/>
    <property type="match status" value="1"/>
</dbReference>
<organism evidence="8 9">
    <name type="scientific">Paludibaculum fermentans</name>
    <dbReference type="NCBI Taxonomy" id="1473598"/>
    <lineage>
        <taxon>Bacteria</taxon>
        <taxon>Pseudomonadati</taxon>
        <taxon>Acidobacteriota</taxon>
        <taxon>Terriglobia</taxon>
        <taxon>Bryobacterales</taxon>
        <taxon>Bryobacteraceae</taxon>
        <taxon>Paludibaculum</taxon>
    </lineage>
</organism>
<keyword evidence="6" id="KW-0411">Iron-sulfur</keyword>
<proteinExistence type="predicted"/>
<accession>A0A7S7NXA2</accession>
<dbReference type="PIRSF" id="PIRSF037420">
    <property type="entry name" value="PQQ_syn_pqqE"/>
    <property type="match status" value="1"/>
</dbReference>
<evidence type="ECO:0000256" key="2">
    <source>
        <dbReference type="ARBA" id="ARBA00022485"/>
    </source>
</evidence>
<dbReference type="CDD" id="cd01335">
    <property type="entry name" value="Radical_SAM"/>
    <property type="match status" value="1"/>
</dbReference>
<dbReference type="SUPFAM" id="SSF102114">
    <property type="entry name" value="Radical SAM enzymes"/>
    <property type="match status" value="1"/>
</dbReference>
<evidence type="ECO:0000256" key="1">
    <source>
        <dbReference type="ARBA" id="ARBA00001966"/>
    </source>
</evidence>
<dbReference type="RefSeq" id="WP_194453157.1">
    <property type="nucleotide sequence ID" value="NZ_CP063849.1"/>
</dbReference>
<dbReference type="KEGG" id="pfer:IRI77_16610"/>
<dbReference type="PROSITE" id="PS51918">
    <property type="entry name" value="RADICAL_SAM"/>
    <property type="match status" value="1"/>
</dbReference>
<keyword evidence="3" id="KW-0949">S-adenosyl-L-methionine</keyword>
<name>A0A7S7NXA2_PALFE</name>
<gene>
    <name evidence="8" type="ORF">IRI77_16610</name>
</gene>